<feature type="compositionally biased region" description="Polar residues" evidence="1">
    <location>
        <begin position="68"/>
        <end position="88"/>
    </location>
</feature>
<dbReference type="STRING" id="31234.E3NA45"/>
<dbReference type="InterPro" id="IPR026913">
    <property type="entry name" value="METTL24"/>
</dbReference>
<evidence type="ECO:0000313" key="3">
    <source>
        <dbReference type="EMBL" id="EFO90926.1"/>
    </source>
</evidence>
<dbReference type="InParanoid" id="E3NA45"/>
<evidence type="ECO:0000256" key="1">
    <source>
        <dbReference type="SAM" id="MobiDB-lite"/>
    </source>
</evidence>
<proteinExistence type="predicted"/>
<dbReference type="SUPFAM" id="SSF53335">
    <property type="entry name" value="S-adenosyl-L-methionine-dependent methyltransferases"/>
    <property type="match status" value="1"/>
</dbReference>
<sequence>MSRDSNNCSLTILLLFFLLIISITNYFRFRNIGKMQNPGTREVEVNQRILLEDWGLPAEDLNEEEKSNSVPLQIEAESTPTILPTKTPDTLLRKRGRPPGSKNKPKDSTNQELYLTSSTNSDPSDVISLYQQESIKQLRKNALLTAENDRKLLFNASRLTNNQDFYRKVVEEAYCAQKERIGEKGDGGKYVCNPKKVKKDCTLVSLGLNNQIGFDKHIYEATGRQCKIIGADIYQQEQPTRDAYEKMNGELFAAKIPNDLTIPQMLEKTGRIDVEFLKIDIEKGEFTALEPLIKDYFVCQIFIEIHGLPSDHLRMLQIIAKYDFRIFNVDENLLCPLCCEYSMINELCMAQFEVVPLAITIPQLNS</sequence>
<dbReference type="InterPro" id="IPR029063">
    <property type="entry name" value="SAM-dependent_MTases_sf"/>
</dbReference>
<feature type="region of interest" description="Disordered" evidence="1">
    <location>
        <begin position="62"/>
        <end position="122"/>
    </location>
</feature>
<dbReference type="eggNOG" id="ENOG502S9FE">
    <property type="taxonomic scope" value="Eukaryota"/>
</dbReference>
<dbReference type="PANTHER" id="PTHR32026:SF6">
    <property type="entry name" value="METHYLTRANSFERASE FKBM DOMAIN-CONTAINING PROTEIN"/>
    <property type="match status" value="1"/>
</dbReference>
<organism evidence="4">
    <name type="scientific">Caenorhabditis remanei</name>
    <name type="common">Caenorhabditis vulgaris</name>
    <dbReference type="NCBI Taxonomy" id="31234"/>
    <lineage>
        <taxon>Eukaryota</taxon>
        <taxon>Metazoa</taxon>
        <taxon>Ecdysozoa</taxon>
        <taxon>Nematoda</taxon>
        <taxon>Chromadorea</taxon>
        <taxon>Rhabditida</taxon>
        <taxon>Rhabditina</taxon>
        <taxon>Rhabditomorpha</taxon>
        <taxon>Rhabditoidea</taxon>
        <taxon>Rhabditidae</taxon>
        <taxon>Peloderinae</taxon>
        <taxon>Caenorhabditis</taxon>
    </lineage>
</organism>
<evidence type="ECO:0000259" key="2">
    <source>
        <dbReference type="Pfam" id="PF05050"/>
    </source>
</evidence>
<dbReference type="PANTHER" id="PTHR32026">
    <property type="entry name" value="METHYLTRANSFERASE-LIKE PROTEIN 24"/>
    <property type="match status" value="1"/>
</dbReference>
<dbReference type="OrthoDB" id="5815019at2759"/>
<feature type="compositionally biased region" description="Polar residues" evidence="1">
    <location>
        <begin position="110"/>
        <end position="122"/>
    </location>
</feature>
<dbReference type="FunCoup" id="E3NA45">
    <property type="interactions" value="20"/>
</dbReference>
<name>E3NA45_CAERE</name>
<evidence type="ECO:0000313" key="4">
    <source>
        <dbReference type="Proteomes" id="UP000008281"/>
    </source>
</evidence>
<protein>
    <recommendedName>
        <fullName evidence="2">Methyltransferase FkbM domain-containing protein</fullName>
    </recommendedName>
</protein>
<feature type="domain" description="Methyltransferase FkbM" evidence="2">
    <location>
        <begin position="172"/>
        <end position="326"/>
    </location>
</feature>
<dbReference type="AlphaFoldDB" id="E3NA45"/>
<keyword evidence="4" id="KW-1185">Reference proteome</keyword>
<dbReference type="EMBL" id="DS268571">
    <property type="protein sequence ID" value="EFO90926.1"/>
    <property type="molecule type" value="Genomic_DNA"/>
</dbReference>
<dbReference type="InterPro" id="IPR006342">
    <property type="entry name" value="FkbM_mtfrase"/>
</dbReference>
<gene>
    <name evidence="3" type="ORF">CRE_29037</name>
</gene>
<reference evidence="3" key="1">
    <citation type="submission" date="2007-07" db="EMBL/GenBank/DDBJ databases">
        <title>PCAP assembly of the Caenorhabditis remanei genome.</title>
        <authorList>
            <consortium name="The Caenorhabditis remanei Sequencing Consortium"/>
            <person name="Wilson R.K."/>
        </authorList>
    </citation>
    <scope>NUCLEOTIDE SEQUENCE [LARGE SCALE GENOMIC DNA]</scope>
    <source>
        <strain evidence="3">PB4641</strain>
    </source>
</reference>
<accession>E3NA45</accession>
<dbReference type="HOGENOM" id="CLU_074434_0_0_1"/>
<dbReference type="Proteomes" id="UP000008281">
    <property type="component" value="Unassembled WGS sequence"/>
</dbReference>
<dbReference type="Pfam" id="PF05050">
    <property type="entry name" value="Methyltransf_21"/>
    <property type="match status" value="1"/>
</dbReference>